<evidence type="ECO:0000313" key="3">
    <source>
        <dbReference type="EMBL" id="KAF1983833.1"/>
    </source>
</evidence>
<dbReference type="AlphaFoldDB" id="A0A6G1GSA4"/>
<dbReference type="OrthoDB" id="47801at2759"/>
<reference evidence="3" key="1">
    <citation type="journal article" date="2020" name="Stud. Mycol.">
        <title>101 Dothideomycetes genomes: a test case for predicting lifestyles and emergence of pathogens.</title>
        <authorList>
            <person name="Haridas S."/>
            <person name="Albert R."/>
            <person name="Binder M."/>
            <person name="Bloem J."/>
            <person name="Labutti K."/>
            <person name="Salamov A."/>
            <person name="Andreopoulos B."/>
            <person name="Baker S."/>
            <person name="Barry K."/>
            <person name="Bills G."/>
            <person name="Bluhm B."/>
            <person name="Cannon C."/>
            <person name="Castanera R."/>
            <person name="Culley D."/>
            <person name="Daum C."/>
            <person name="Ezra D."/>
            <person name="Gonzalez J."/>
            <person name="Henrissat B."/>
            <person name="Kuo A."/>
            <person name="Liang C."/>
            <person name="Lipzen A."/>
            <person name="Lutzoni F."/>
            <person name="Magnuson J."/>
            <person name="Mondo S."/>
            <person name="Nolan M."/>
            <person name="Ohm R."/>
            <person name="Pangilinan J."/>
            <person name="Park H.-J."/>
            <person name="Ramirez L."/>
            <person name="Alfaro M."/>
            <person name="Sun H."/>
            <person name="Tritt A."/>
            <person name="Yoshinaga Y."/>
            <person name="Zwiers L.-H."/>
            <person name="Turgeon B."/>
            <person name="Goodwin S."/>
            <person name="Spatafora J."/>
            <person name="Crous P."/>
            <person name="Grigoriev I."/>
        </authorList>
    </citation>
    <scope>NUCLEOTIDE SEQUENCE</scope>
    <source>
        <strain evidence="3">CBS 113979</strain>
    </source>
</reference>
<organism evidence="3 4">
    <name type="scientific">Aulographum hederae CBS 113979</name>
    <dbReference type="NCBI Taxonomy" id="1176131"/>
    <lineage>
        <taxon>Eukaryota</taxon>
        <taxon>Fungi</taxon>
        <taxon>Dikarya</taxon>
        <taxon>Ascomycota</taxon>
        <taxon>Pezizomycotina</taxon>
        <taxon>Dothideomycetes</taxon>
        <taxon>Pleosporomycetidae</taxon>
        <taxon>Aulographales</taxon>
        <taxon>Aulographaceae</taxon>
    </lineage>
</organism>
<protein>
    <recommendedName>
        <fullName evidence="2">F-box domain-containing protein</fullName>
    </recommendedName>
</protein>
<dbReference type="Proteomes" id="UP000800041">
    <property type="component" value="Unassembled WGS sequence"/>
</dbReference>
<sequence>MEKKKKKTLATLPQELIDNILGFLPRQDLKDFSLTCRWAHDNAISSIWCNVELTDCRKHYLPGSSVFQQAVADPNAMPDRIFELDDDDPLEYTDDHDDSPMIRKLVVLAENPQIASKVRTLIHRCHLPPPNVFSELPQLSCNGQTLSQDPRTHELLRLAILNMVNVNNLYIIHGHWHLTVGLVSGFFHKFRPCDSPVRRLWIEGSTLESLYQYDPWTAAFAGLESIRLRRVYMTESPRGDRSFALGRGGHTKSMCNGAAGFYQTSIHDSNAASSSDEKALALLGGLPAAPVRFDNAIYDDIPRAKQLLTQTMTKSCSLPFYDWTRKMTHDWKGRACLTNRVSSPMTAALGLLQTARESLTSLNLDWVLWNENSMVKLNDLVLNREAQQDFFLKSLASLRFPKLKSLQLRNATGSKPMSNLVAQIYLFDPAPRDPDSSFLSFLEYHCKLVNLAWPIDKFFSHRKSSSATHNARVDAVIENLSNNLIGLRLDATTDHHERGEPLTDDPITIPAMEAQARRHRVIAEFAPRMKNITTFKVEGGVPRDEKRELVRALHQCPLEKLVMIGISCPLGNTWGLDANEIAQVDPFAQDTMEEENKEFFLNGFRQAPVRLDPDYKFEPAYGWRSSLPMMHSVAQCHAETIRELKFCGYYGAPTLGIKTEIEDAVLSGLCYCHKLEDLIISMWLPTWFDARYRDDAIVNYWTDVRDEASEVFATRKALGLNRITPAWYGPANHERSREFADIRDLQNLQRVSRDHDPREYDWNDSSSEIFPLDYEASPADLADNPPDANGNVPAPRPQTYHNFISQSPITEQPLYTALAHFFHPARLAQHVGRLIWPHLSPVARARKGGVTIKASFCLGEITSDIFEFEVRVGYEGEEKDEEGDKEEGGKERVAKVLSILGPKEEGERERRKEKLETREWF</sequence>
<accession>A0A6G1GSA4</accession>
<dbReference type="InterPro" id="IPR001810">
    <property type="entry name" value="F-box_dom"/>
</dbReference>
<name>A0A6G1GSA4_9PEZI</name>
<gene>
    <name evidence="3" type="ORF">K402DRAFT_406558</name>
</gene>
<dbReference type="SUPFAM" id="SSF81383">
    <property type="entry name" value="F-box domain"/>
    <property type="match status" value="1"/>
</dbReference>
<evidence type="ECO:0000313" key="4">
    <source>
        <dbReference type="Proteomes" id="UP000800041"/>
    </source>
</evidence>
<dbReference type="PROSITE" id="PS50181">
    <property type="entry name" value="FBOX"/>
    <property type="match status" value="1"/>
</dbReference>
<proteinExistence type="predicted"/>
<dbReference type="InterPro" id="IPR036047">
    <property type="entry name" value="F-box-like_dom_sf"/>
</dbReference>
<evidence type="ECO:0000256" key="1">
    <source>
        <dbReference type="SAM" id="MobiDB-lite"/>
    </source>
</evidence>
<feature type="region of interest" description="Disordered" evidence="1">
    <location>
        <begin position="876"/>
        <end position="921"/>
    </location>
</feature>
<dbReference type="EMBL" id="ML977172">
    <property type="protein sequence ID" value="KAF1983833.1"/>
    <property type="molecule type" value="Genomic_DNA"/>
</dbReference>
<keyword evidence="4" id="KW-1185">Reference proteome</keyword>
<feature type="compositionally biased region" description="Basic and acidic residues" evidence="1">
    <location>
        <begin position="902"/>
        <end position="921"/>
    </location>
</feature>
<evidence type="ECO:0000259" key="2">
    <source>
        <dbReference type="PROSITE" id="PS50181"/>
    </source>
</evidence>
<feature type="domain" description="F-box" evidence="2">
    <location>
        <begin position="6"/>
        <end position="51"/>
    </location>
</feature>
<dbReference type="CDD" id="cd09917">
    <property type="entry name" value="F-box_SF"/>
    <property type="match status" value="1"/>
</dbReference>